<evidence type="ECO:0000313" key="4">
    <source>
        <dbReference type="EMBL" id="SPE03335.1"/>
    </source>
</evidence>
<dbReference type="Proteomes" id="UP000591371">
    <property type="component" value="Unassembled WGS sequence"/>
</dbReference>
<keyword evidence="2" id="KW-0614">Plasmid</keyword>
<sequence length="60" mass="6522">MNLKSIVPKAAGLAAWIVGIIYSGFALSVLWGGFCASRCGADHNSMGYWNLLLGRHNKRQ</sequence>
<reference evidence="3 5" key="3">
    <citation type="submission" date="2019-03" db="EMBL/GenBank/DDBJ databases">
        <authorList>
            <consortium name="GenomeTrakr network: Whole genome sequencing for foodborne pathogen traceback"/>
        </authorList>
    </citation>
    <scope>NUCLEOTIDE SEQUENCE [LARGE SCALE GENOMIC DNA]</scope>
    <source>
        <strain evidence="3 5">PSU-1190</strain>
    </source>
</reference>
<organism evidence="2">
    <name type="scientific">Escherichia coli</name>
    <dbReference type="NCBI Taxonomy" id="562"/>
    <lineage>
        <taxon>Bacteria</taxon>
        <taxon>Pseudomonadati</taxon>
        <taxon>Pseudomonadota</taxon>
        <taxon>Gammaproteobacteria</taxon>
        <taxon>Enterobacterales</taxon>
        <taxon>Enterobacteriaceae</taxon>
        <taxon>Escherichia</taxon>
    </lineage>
</organism>
<geneLocation type="plasmid" evidence="4">
    <name>RCS78_p</name>
</geneLocation>
<dbReference type="EMBL" id="AASATZ010000047">
    <property type="protein sequence ID" value="EFA4420536.1"/>
    <property type="molecule type" value="Genomic_DNA"/>
</dbReference>
<protein>
    <submittedName>
        <fullName evidence="2">Uncharacterized protein</fullName>
    </submittedName>
</protein>
<reference evidence="4" key="2">
    <citation type="submission" date="2018-02" db="EMBL/GenBank/DDBJ databases">
        <authorList>
            <person name="Cohen D.B."/>
            <person name="Kent A.D."/>
        </authorList>
    </citation>
    <scope>NUCLEOTIDE SEQUENCE</scope>
    <source>
        <strain evidence="4">1454</strain>
        <plasmid evidence="4">RCS78_p</plasmid>
    </source>
</reference>
<gene>
    <name evidence="2" type="ORF">AL551_00550</name>
    <name evidence="3" type="ORF">D3G36_22245</name>
    <name evidence="4" type="ORF">RCS78_P0247</name>
</gene>
<keyword evidence="1" id="KW-0812">Transmembrane</keyword>
<accession>A0A2K9YVV0</accession>
<evidence type="ECO:0000313" key="5">
    <source>
        <dbReference type="Proteomes" id="UP000591371"/>
    </source>
</evidence>
<dbReference type="AlphaFoldDB" id="A0A2K9YVV0"/>
<dbReference type="EMBL" id="LT985296">
    <property type="protein sequence ID" value="SPE03335.1"/>
    <property type="molecule type" value="Genomic_DNA"/>
</dbReference>
<dbReference type="EMBL" id="CP014090">
    <property type="protein sequence ID" value="AUW39364.1"/>
    <property type="molecule type" value="Genomic_DNA"/>
</dbReference>
<evidence type="ECO:0000313" key="2">
    <source>
        <dbReference type="EMBL" id="AUW39364.1"/>
    </source>
</evidence>
<feature type="transmembrane region" description="Helical" evidence="1">
    <location>
        <begin position="12"/>
        <end position="34"/>
    </location>
</feature>
<keyword evidence="1" id="KW-1133">Transmembrane helix</keyword>
<evidence type="ECO:0000256" key="1">
    <source>
        <dbReference type="SAM" id="Phobius"/>
    </source>
</evidence>
<name>A0A2K9YVV0_ECOLX</name>
<keyword evidence="1" id="KW-0472">Membrane</keyword>
<geneLocation type="plasmid" evidence="2">
    <name>unnamed</name>
</geneLocation>
<reference evidence="2" key="1">
    <citation type="submission" date="2018-01" db="EMBL/GenBank/DDBJ databases">
        <title>FDA dAtabase for Regulatory Grade micrObial Sequences (FDA-ARGOS): Supporting development and validation of Infectious Disease Dx tests.</title>
        <authorList>
            <person name="Case J."/>
            <person name="Tallon L."/>
            <person name="Sadzewicz L."/>
            <person name="Sengamalay N."/>
            <person name="Nagaraj S."/>
            <person name="Vavikolanu K."/>
            <person name="Aluvathingal J."/>
            <person name="Nadendla S."/>
            <person name="Hobson J."/>
            <person name="Sichtig H."/>
        </authorList>
    </citation>
    <scope>NUCLEOTIDE SEQUENCE</scope>
    <source>
        <strain evidence="2">FDAARGOS_95</strain>
        <plasmid evidence="2">unnamed</plasmid>
    </source>
</reference>
<dbReference type="RefSeq" id="WP_001050163.1">
    <property type="nucleotide sequence ID" value="NZ_BLEO01000183.1"/>
</dbReference>
<proteinExistence type="predicted"/>
<evidence type="ECO:0000313" key="3">
    <source>
        <dbReference type="EMBL" id="EFA4420536.1"/>
    </source>
</evidence>